<dbReference type="GO" id="GO:0016810">
    <property type="term" value="F:hydrolase activity, acting on carbon-nitrogen (but not peptide) bonds"/>
    <property type="evidence" value="ECO:0007669"/>
    <property type="project" value="InterPro"/>
</dbReference>
<dbReference type="Gene3D" id="3.20.20.370">
    <property type="entry name" value="Glycoside hydrolase/deacetylase"/>
    <property type="match status" value="1"/>
</dbReference>
<accession>G5GIZ1</accession>
<keyword evidence="3" id="KW-0472">Membrane</keyword>
<protein>
    <recommendedName>
        <fullName evidence="4">NodB homology domain-containing protein</fullName>
    </recommendedName>
</protein>
<dbReference type="Proteomes" id="UP000003011">
    <property type="component" value="Unassembled WGS sequence"/>
</dbReference>
<gene>
    <name evidence="5" type="ORF">HMPREF9333_01531</name>
</gene>
<evidence type="ECO:0000256" key="1">
    <source>
        <dbReference type="ARBA" id="ARBA00022723"/>
    </source>
</evidence>
<dbReference type="SMART" id="SM00728">
    <property type="entry name" value="ChW"/>
    <property type="match status" value="3"/>
</dbReference>
<dbReference type="PATRIC" id="fig|679200.3.peg.1619"/>
<dbReference type="InterPro" id="IPR002509">
    <property type="entry name" value="NODB_dom"/>
</dbReference>
<dbReference type="EMBL" id="ACZL01000023">
    <property type="protein sequence ID" value="EHI55395.1"/>
    <property type="molecule type" value="Genomic_DNA"/>
</dbReference>
<keyword evidence="1" id="KW-0479">Metal-binding</keyword>
<comment type="caution">
    <text evidence="5">The sequence shown here is derived from an EMBL/GenBank/DDBJ whole genome shotgun (WGS) entry which is preliminary data.</text>
</comment>
<evidence type="ECO:0000313" key="5">
    <source>
        <dbReference type="EMBL" id="EHI55395.1"/>
    </source>
</evidence>
<sequence>MYYIIKRNLLGVLKENLLRIVGLSIIFLLGLATCSCTYGTDVQAQVDGFGAVYSGHFDNTIGWSNWISDNHVLSYKNVFPTAIKISLEKQPEGMSGTVQYQINSSGSGWLEWAEAGAETGFPGSGAPIEALKVRLNGELEAKYDIYTRVYQSGTWTDWVKNGETAGTDGVGTHIDAVRVAIMPKDGGVPEEIQNNAAPQNQSGRNIDPNRPMVALTYDDGPNAPVTNRILNALEAVGGRATFFVVGSNVHGRNATIMKRAFDMGCEIGNHTYKHENLTKLSAEAIKSTISSTDQKVIEVTGTSPSLVRPPYGAKNASVLNTIGKPAILWSIDTLDWKTKNASSTINAVLNHVKDGDVILMHDIYGPTADASETIIPELVKRGYQLVTVTELASYRGGLHTGKSYGAFRK</sequence>
<dbReference type="PROSITE" id="PS51677">
    <property type="entry name" value="NODB"/>
    <property type="match status" value="1"/>
</dbReference>
<dbReference type="GO" id="GO:0016020">
    <property type="term" value="C:membrane"/>
    <property type="evidence" value="ECO:0007669"/>
    <property type="project" value="TreeGrafter"/>
</dbReference>
<dbReference type="STRING" id="679200.HMPREF9333_01531"/>
<dbReference type="CDD" id="cd10954">
    <property type="entry name" value="CE4_CtAXE_like"/>
    <property type="match status" value="1"/>
</dbReference>
<organism evidence="5 6">
    <name type="scientific">Johnsonella ignava ATCC 51276</name>
    <dbReference type="NCBI Taxonomy" id="679200"/>
    <lineage>
        <taxon>Bacteria</taxon>
        <taxon>Bacillati</taxon>
        <taxon>Bacillota</taxon>
        <taxon>Clostridia</taxon>
        <taxon>Lachnospirales</taxon>
        <taxon>Lachnospiraceae</taxon>
        <taxon>Johnsonella</taxon>
    </lineage>
</organism>
<keyword evidence="3" id="KW-1133">Transmembrane helix</keyword>
<dbReference type="GO" id="GO:0046872">
    <property type="term" value="F:metal ion binding"/>
    <property type="evidence" value="ECO:0007669"/>
    <property type="project" value="UniProtKB-KW"/>
</dbReference>
<keyword evidence="6" id="KW-1185">Reference proteome</keyword>
<dbReference type="SUPFAM" id="SSF88713">
    <property type="entry name" value="Glycoside hydrolase/deacetylase"/>
    <property type="match status" value="1"/>
</dbReference>
<reference evidence="5 6" key="1">
    <citation type="submission" date="2011-08" db="EMBL/GenBank/DDBJ databases">
        <title>The Genome Sequence of Johnsonella ignava ATCC 51276.</title>
        <authorList>
            <consortium name="The Broad Institute Genome Sequencing Platform"/>
            <person name="Earl A."/>
            <person name="Ward D."/>
            <person name="Feldgarden M."/>
            <person name="Gevers D."/>
            <person name="Izard J."/>
            <person name="Blanton J.M."/>
            <person name="Baranova O.V."/>
            <person name="Dewhirst F.E."/>
            <person name="Young S.K."/>
            <person name="Zeng Q."/>
            <person name="Gargeya S."/>
            <person name="Fitzgerald M."/>
            <person name="Haas B."/>
            <person name="Abouelleil A."/>
            <person name="Alvarado L."/>
            <person name="Arachchi H.M."/>
            <person name="Berlin A."/>
            <person name="Brown A."/>
            <person name="Chapman S.B."/>
            <person name="Chen Z."/>
            <person name="Dunbar C."/>
            <person name="Freedman E."/>
            <person name="Gearin G."/>
            <person name="Gellesch M."/>
            <person name="Goldberg J."/>
            <person name="Griggs A."/>
            <person name="Gujja S."/>
            <person name="Heiman D."/>
            <person name="Howarth C."/>
            <person name="Larson L."/>
            <person name="Lui A."/>
            <person name="MacDonald P.J.P."/>
            <person name="Montmayeur A."/>
            <person name="Murphy C."/>
            <person name="Neiman D."/>
            <person name="Pearson M."/>
            <person name="Priest M."/>
            <person name="Roberts A."/>
            <person name="Saif S."/>
            <person name="Shea T."/>
            <person name="Shenoy N."/>
            <person name="Sisk P."/>
            <person name="Stolte C."/>
            <person name="Sykes S."/>
            <person name="Wortman J."/>
            <person name="Nusbaum C."/>
            <person name="Birren B."/>
        </authorList>
    </citation>
    <scope>NUCLEOTIDE SEQUENCE [LARGE SCALE GENOMIC DNA]</scope>
    <source>
        <strain evidence="5 6">ATCC 51276</strain>
    </source>
</reference>
<dbReference type="InterPro" id="IPR050248">
    <property type="entry name" value="Polysacc_deacetylase_ArnD"/>
</dbReference>
<dbReference type="RefSeq" id="WP_005541227.1">
    <property type="nucleotide sequence ID" value="NZ_JH378833.1"/>
</dbReference>
<name>G5GIZ1_9FIRM</name>
<dbReference type="PANTHER" id="PTHR10587:SF133">
    <property type="entry name" value="CHITIN DEACETYLASE 1-RELATED"/>
    <property type="match status" value="1"/>
</dbReference>
<dbReference type="InterPro" id="IPR006637">
    <property type="entry name" value="ChW"/>
</dbReference>
<dbReference type="OrthoDB" id="9806342at2"/>
<evidence type="ECO:0000313" key="6">
    <source>
        <dbReference type="Proteomes" id="UP000003011"/>
    </source>
</evidence>
<dbReference type="Pfam" id="PF01522">
    <property type="entry name" value="Polysacc_deac_1"/>
    <property type="match status" value="1"/>
</dbReference>
<dbReference type="Pfam" id="PF07538">
    <property type="entry name" value="ChW"/>
    <property type="match status" value="2"/>
</dbReference>
<dbReference type="PANTHER" id="PTHR10587">
    <property type="entry name" value="GLYCOSYL TRANSFERASE-RELATED"/>
    <property type="match status" value="1"/>
</dbReference>
<dbReference type="eggNOG" id="COG0726">
    <property type="taxonomic scope" value="Bacteria"/>
</dbReference>
<dbReference type="InterPro" id="IPR011330">
    <property type="entry name" value="Glyco_hydro/deAcase_b/a-brl"/>
</dbReference>
<dbReference type="GO" id="GO:0005975">
    <property type="term" value="P:carbohydrate metabolic process"/>
    <property type="evidence" value="ECO:0007669"/>
    <property type="project" value="InterPro"/>
</dbReference>
<dbReference type="AlphaFoldDB" id="G5GIZ1"/>
<keyword evidence="2" id="KW-0378">Hydrolase</keyword>
<proteinExistence type="predicted"/>
<feature type="transmembrane region" description="Helical" evidence="3">
    <location>
        <begin position="20"/>
        <end position="40"/>
    </location>
</feature>
<dbReference type="HOGENOM" id="CLU_046657_0_0_9"/>
<evidence type="ECO:0000256" key="3">
    <source>
        <dbReference type="SAM" id="Phobius"/>
    </source>
</evidence>
<keyword evidence="3" id="KW-0812">Transmembrane</keyword>
<evidence type="ECO:0000259" key="4">
    <source>
        <dbReference type="PROSITE" id="PS51677"/>
    </source>
</evidence>
<evidence type="ECO:0000256" key="2">
    <source>
        <dbReference type="ARBA" id="ARBA00022801"/>
    </source>
</evidence>
<dbReference type="eggNOG" id="COG5492">
    <property type="taxonomic scope" value="Bacteria"/>
</dbReference>
<feature type="domain" description="NodB homology" evidence="4">
    <location>
        <begin position="211"/>
        <end position="386"/>
    </location>
</feature>